<dbReference type="RefSeq" id="WP_250825780.1">
    <property type="nucleotide sequence ID" value="NZ_JAMOIL010000001.1"/>
</dbReference>
<organism evidence="3 4">
    <name type="scientific">Nocardioides bruguierae</name>
    <dbReference type="NCBI Taxonomy" id="2945102"/>
    <lineage>
        <taxon>Bacteria</taxon>
        <taxon>Bacillati</taxon>
        <taxon>Actinomycetota</taxon>
        <taxon>Actinomycetes</taxon>
        <taxon>Propionibacteriales</taxon>
        <taxon>Nocardioidaceae</taxon>
        <taxon>Nocardioides</taxon>
    </lineage>
</organism>
<protein>
    <submittedName>
        <fullName evidence="3">DUF3159 domain-containing protein</fullName>
    </submittedName>
</protein>
<accession>A0A9X2IDZ7</accession>
<keyword evidence="2" id="KW-1133">Transmembrane helix</keyword>
<dbReference type="InterPro" id="IPR016566">
    <property type="entry name" value="UCP010219"/>
</dbReference>
<keyword evidence="4" id="KW-1185">Reference proteome</keyword>
<sequence length="259" mass="27318">MAEPGTGEQSSPHETSPHQSFSTGSETHAAEHATPDTVEAVVRGQLAKALGGRRGMVEAAVPTLLFTATWLLLHELRLALTVSIAAAVLLLLVRLVQRSTIQYVANALVGIGIGWLFVHLAASRGGDEEAQALAYFLPGLIYNGVYAVGLGLSAVLRWPLVGFMVGSVTGEPTAWRDDPQVVSLCSRLTWLLAVPCVVRVVIQVPIWLAATAGAIEASTAIGILGVLKVVLGWPLQLAALASMVWVLGRNSTPVQPRQA</sequence>
<evidence type="ECO:0000256" key="1">
    <source>
        <dbReference type="SAM" id="MobiDB-lite"/>
    </source>
</evidence>
<feature type="compositionally biased region" description="Polar residues" evidence="1">
    <location>
        <begin position="7"/>
        <end position="26"/>
    </location>
</feature>
<feature type="transmembrane region" description="Helical" evidence="2">
    <location>
        <begin position="188"/>
        <end position="208"/>
    </location>
</feature>
<reference evidence="3" key="1">
    <citation type="submission" date="2022-05" db="EMBL/GenBank/DDBJ databases">
        <authorList>
            <person name="Tuo L."/>
        </authorList>
    </citation>
    <scope>NUCLEOTIDE SEQUENCE</scope>
    <source>
        <strain evidence="3">BSK12Z-4</strain>
    </source>
</reference>
<keyword evidence="2" id="KW-0812">Transmembrane</keyword>
<dbReference type="AlphaFoldDB" id="A0A9X2IDZ7"/>
<evidence type="ECO:0000256" key="2">
    <source>
        <dbReference type="SAM" id="Phobius"/>
    </source>
</evidence>
<comment type="caution">
    <text evidence="3">The sequence shown here is derived from an EMBL/GenBank/DDBJ whole genome shotgun (WGS) entry which is preliminary data.</text>
</comment>
<dbReference type="Proteomes" id="UP001139485">
    <property type="component" value="Unassembled WGS sequence"/>
</dbReference>
<evidence type="ECO:0000313" key="4">
    <source>
        <dbReference type="Proteomes" id="UP001139485"/>
    </source>
</evidence>
<evidence type="ECO:0000313" key="3">
    <source>
        <dbReference type="EMBL" id="MCM0618819.1"/>
    </source>
</evidence>
<feature type="transmembrane region" description="Helical" evidence="2">
    <location>
        <begin position="220"/>
        <end position="247"/>
    </location>
</feature>
<feature type="transmembrane region" description="Helical" evidence="2">
    <location>
        <begin position="78"/>
        <end position="96"/>
    </location>
</feature>
<name>A0A9X2IDZ7_9ACTN</name>
<feature type="transmembrane region" description="Helical" evidence="2">
    <location>
        <begin position="103"/>
        <end position="122"/>
    </location>
</feature>
<feature type="region of interest" description="Disordered" evidence="1">
    <location>
        <begin position="1"/>
        <end position="35"/>
    </location>
</feature>
<dbReference type="EMBL" id="JAMOIL010000001">
    <property type="protein sequence ID" value="MCM0618819.1"/>
    <property type="molecule type" value="Genomic_DNA"/>
</dbReference>
<dbReference type="Pfam" id="PF11361">
    <property type="entry name" value="DUF3159"/>
    <property type="match status" value="1"/>
</dbReference>
<feature type="transmembrane region" description="Helical" evidence="2">
    <location>
        <begin position="134"/>
        <end position="156"/>
    </location>
</feature>
<proteinExistence type="predicted"/>
<keyword evidence="2" id="KW-0472">Membrane</keyword>
<gene>
    <name evidence="3" type="ORF">M8330_00755</name>
</gene>